<proteinExistence type="predicted"/>
<gene>
    <name evidence="2" type="ORF">SDC9_69895</name>
</gene>
<dbReference type="PROSITE" id="PS51257">
    <property type="entry name" value="PROKAR_LIPOPROTEIN"/>
    <property type="match status" value="1"/>
</dbReference>
<evidence type="ECO:0000313" key="2">
    <source>
        <dbReference type="EMBL" id="MPM23423.1"/>
    </source>
</evidence>
<accession>A0A644YA20</accession>
<comment type="caution">
    <text evidence="2">The sequence shown here is derived from an EMBL/GenBank/DDBJ whole genome shotgun (WGS) entry which is preliminary data.</text>
</comment>
<feature type="region of interest" description="Disordered" evidence="1">
    <location>
        <begin position="27"/>
        <end position="58"/>
    </location>
</feature>
<evidence type="ECO:0000256" key="1">
    <source>
        <dbReference type="SAM" id="MobiDB-lite"/>
    </source>
</evidence>
<organism evidence="2">
    <name type="scientific">bioreactor metagenome</name>
    <dbReference type="NCBI Taxonomy" id="1076179"/>
    <lineage>
        <taxon>unclassified sequences</taxon>
        <taxon>metagenomes</taxon>
        <taxon>ecological metagenomes</taxon>
    </lineage>
</organism>
<feature type="compositionally biased region" description="Low complexity" evidence="1">
    <location>
        <begin position="41"/>
        <end position="58"/>
    </location>
</feature>
<protein>
    <recommendedName>
        <fullName evidence="3">NodB homology domain-containing protein</fullName>
    </recommendedName>
</protein>
<dbReference type="AlphaFoldDB" id="A0A644YA20"/>
<reference evidence="2" key="1">
    <citation type="submission" date="2019-08" db="EMBL/GenBank/DDBJ databases">
        <authorList>
            <person name="Kucharzyk K."/>
            <person name="Murdoch R.W."/>
            <person name="Higgins S."/>
            <person name="Loffler F."/>
        </authorList>
    </citation>
    <scope>NUCLEOTIDE SEQUENCE</scope>
</reference>
<dbReference type="EMBL" id="VSSQ01004028">
    <property type="protein sequence ID" value="MPM23423.1"/>
    <property type="molecule type" value="Genomic_DNA"/>
</dbReference>
<evidence type="ECO:0008006" key="3">
    <source>
        <dbReference type="Google" id="ProtNLM"/>
    </source>
</evidence>
<name>A0A644YA20_9ZZZZ</name>
<sequence length="373" mass="41288">MKRTVAFLLSFLLMLSIFGCRLPEKNVSQTPQATPEVVLSTEQTEPATTAEQTPTLMPTETLLPTDTPQSAQETAPDGKGVINFTIVLHLEGWHDGENETSFRRHAEQLREYADLFEQYGATMSLESKEIIDGCINWNDNVLLELQQRGHAVGIHADAGGQDGATIRSIVRTLTEMRGKLLLLGINATFASGVASKANWVKACEDAEIDTVSCMVAYGLWSLDESLRPAEFEPYRSPSVGHAPYPFELEDRLTPWLAEDGSNWIIDDPAGKVLIIPSGLSLNNAYEELNGITGGKSELDAEDIETWQEILPRLVEASDSGKVNTFYAVWSFGSAVDMDLLEEWLQLIDGYVQSGNLRWSTIPEMAELYRANMQ</sequence>